<organism evidence="7 8">
    <name type="scientific">Streptosporangium saharense</name>
    <dbReference type="NCBI Taxonomy" id="1706840"/>
    <lineage>
        <taxon>Bacteria</taxon>
        <taxon>Bacillati</taxon>
        <taxon>Actinomycetota</taxon>
        <taxon>Actinomycetes</taxon>
        <taxon>Streptosporangiales</taxon>
        <taxon>Streptosporangiaceae</taxon>
        <taxon>Streptosporangium</taxon>
    </lineage>
</organism>
<dbReference type="RefSeq" id="WP_184722953.1">
    <property type="nucleotide sequence ID" value="NZ_JACHJP010000011.1"/>
</dbReference>
<evidence type="ECO:0000259" key="6">
    <source>
        <dbReference type="Pfam" id="PF05199"/>
    </source>
</evidence>
<sequence length="547" mass="59755">MNTRWTSSADAVVVGFGLTGAPVLERLLGAPGANDVAVLDRGAFWEPEGHSFPGERSLILDRPLTVDPGEDHVLLRTPGAGPARLRKWWASRFAGGGSWLWYGQLSRFRPSDLRMRSAYGGALGPEVRDWPLDFAELERAYDHVQGRLRPFGCAYGHTEAAYREFDGGPYRKRPGPSHLERTLVDRLGRDGMNAYVGQSCLGGRAWDTCPVSPDTGRPAERGRPLLARPNWYVELYGRLREDPRVRLLGGCYVSRVLVAGGAVQGVEYLQRDDAGELRTRRIRCGTVVLTPGALETTRILLSSDLPNRNGLLGRRFTFTLERTAYLVTAEPRDRDLTDRLAGLYGNVVIKDFYDLGETGPLRKGGKFALYDAYVAESPARHVRNLRMLGPELAAFLRAERGHYVVKVSFKGESLPSADKFVSLSARRNAFGARVPTVTYAPHPADLLLQERVTGILPRIGRALGAVETRVHPVPSGEGLVSAHHHGGAVFGEDAAQAVLDRDCECFEARGLFVADSSFMPTSGATNSSLTAMANAHRVAGTVAARLS</sequence>
<proteinExistence type="inferred from homology"/>
<evidence type="ECO:0000313" key="7">
    <source>
        <dbReference type="EMBL" id="MBB4919900.1"/>
    </source>
</evidence>
<evidence type="ECO:0000256" key="4">
    <source>
        <dbReference type="ARBA" id="ARBA00022827"/>
    </source>
</evidence>
<keyword evidence="8" id="KW-1185">Reference proteome</keyword>
<dbReference type="AlphaFoldDB" id="A0A7W7QUA7"/>
<dbReference type="InterPro" id="IPR036188">
    <property type="entry name" value="FAD/NAD-bd_sf"/>
</dbReference>
<evidence type="ECO:0000256" key="2">
    <source>
        <dbReference type="ARBA" id="ARBA00010790"/>
    </source>
</evidence>
<evidence type="ECO:0000256" key="1">
    <source>
        <dbReference type="ARBA" id="ARBA00001974"/>
    </source>
</evidence>
<dbReference type="Pfam" id="PF05199">
    <property type="entry name" value="GMC_oxred_C"/>
    <property type="match status" value="1"/>
</dbReference>
<comment type="similarity">
    <text evidence="2">Belongs to the GMC oxidoreductase family.</text>
</comment>
<dbReference type="SUPFAM" id="SSF51905">
    <property type="entry name" value="FAD/NAD(P)-binding domain"/>
    <property type="match status" value="1"/>
</dbReference>
<dbReference type="InterPro" id="IPR007867">
    <property type="entry name" value="GMC_OxRtase_C"/>
</dbReference>
<dbReference type="InterPro" id="IPR051473">
    <property type="entry name" value="P2Ox-like"/>
</dbReference>
<dbReference type="EMBL" id="JACHJP010000011">
    <property type="protein sequence ID" value="MBB4919900.1"/>
    <property type="molecule type" value="Genomic_DNA"/>
</dbReference>
<comment type="caution">
    <text evidence="7">The sequence shown here is derived from an EMBL/GenBank/DDBJ whole genome shotgun (WGS) entry which is preliminary data.</text>
</comment>
<accession>A0A7W7QUA7</accession>
<keyword evidence="5" id="KW-0560">Oxidoreductase</keyword>
<name>A0A7W7QUA7_9ACTN</name>
<dbReference type="PANTHER" id="PTHR42784:SF1">
    <property type="entry name" value="PYRANOSE 2-OXIDASE"/>
    <property type="match status" value="1"/>
</dbReference>
<evidence type="ECO:0000256" key="5">
    <source>
        <dbReference type="ARBA" id="ARBA00023002"/>
    </source>
</evidence>
<keyword evidence="4" id="KW-0274">FAD</keyword>
<evidence type="ECO:0000313" key="8">
    <source>
        <dbReference type="Proteomes" id="UP000552644"/>
    </source>
</evidence>
<comment type="cofactor">
    <cofactor evidence="1">
        <name>FAD</name>
        <dbReference type="ChEBI" id="CHEBI:57692"/>
    </cofactor>
</comment>
<protein>
    <submittedName>
        <fullName evidence="7">Choline dehydrogenase-like flavoprotein</fullName>
    </submittedName>
</protein>
<evidence type="ECO:0000256" key="3">
    <source>
        <dbReference type="ARBA" id="ARBA00022630"/>
    </source>
</evidence>
<keyword evidence="3" id="KW-0285">Flavoprotein</keyword>
<dbReference type="GO" id="GO:0016614">
    <property type="term" value="F:oxidoreductase activity, acting on CH-OH group of donors"/>
    <property type="evidence" value="ECO:0007669"/>
    <property type="project" value="InterPro"/>
</dbReference>
<dbReference type="Gene3D" id="3.50.50.60">
    <property type="entry name" value="FAD/NAD(P)-binding domain"/>
    <property type="match status" value="2"/>
</dbReference>
<dbReference type="PANTHER" id="PTHR42784">
    <property type="entry name" value="PYRANOSE 2-OXIDASE"/>
    <property type="match status" value="1"/>
</dbReference>
<reference evidence="7 8" key="1">
    <citation type="submission" date="2020-08" db="EMBL/GenBank/DDBJ databases">
        <title>Genomic Encyclopedia of Type Strains, Phase III (KMG-III): the genomes of soil and plant-associated and newly described type strains.</title>
        <authorList>
            <person name="Whitman W."/>
        </authorList>
    </citation>
    <scope>NUCLEOTIDE SEQUENCE [LARGE SCALE GENOMIC DNA]</scope>
    <source>
        <strain evidence="7 8">CECT 8840</strain>
    </source>
</reference>
<dbReference type="Proteomes" id="UP000552644">
    <property type="component" value="Unassembled WGS sequence"/>
</dbReference>
<feature type="domain" description="Glucose-methanol-choline oxidoreductase C-terminal" evidence="6">
    <location>
        <begin position="419"/>
        <end position="535"/>
    </location>
</feature>
<gene>
    <name evidence="7" type="ORF">FHS44_007044</name>
</gene>